<sequence length="139" mass="15453">MRLSDRVIEDIAMRLGKSGHGFGAMPQRDDTNNFLGDVDPSSQAEELSYFIGENIDCWDVLQRREFASFMADLPGRQGVRGFLKHLKGGGIIADTAGPLQTILAIGGTRAALAENGYNERFNGTRGPHFMLQWRYTEVF</sequence>
<dbReference type="KEGG" id="ptp:RCA23_c02090"/>
<organism evidence="1 2">
    <name type="scientific">Planktomarina temperata RCA23</name>
    <dbReference type="NCBI Taxonomy" id="666509"/>
    <lineage>
        <taxon>Bacteria</taxon>
        <taxon>Pseudomonadati</taxon>
        <taxon>Pseudomonadota</taxon>
        <taxon>Alphaproteobacteria</taxon>
        <taxon>Rhodobacterales</taxon>
        <taxon>Paracoccaceae</taxon>
        <taxon>Planktomarina</taxon>
    </lineage>
</organism>
<gene>
    <name evidence="1" type="ORF">RCA23_c02090</name>
</gene>
<accession>A0AAN0RGL3</accession>
<name>A0AAN0RGL3_9RHOB</name>
<dbReference type="Proteomes" id="UP000028680">
    <property type="component" value="Chromosome"/>
</dbReference>
<dbReference type="EMBL" id="CP003984">
    <property type="protein sequence ID" value="AII85774.1"/>
    <property type="molecule type" value="Genomic_DNA"/>
</dbReference>
<keyword evidence="2" id="KW-1185">Reference proteome</keyword>
<evidence type="ECO:0000313" key="1">
    <source>
        <dbReference type="EMBL" id="AII85774.1"/>
    </source>
</evidence>
<proteinExistence type="predicted"/>
<dbReference type="AlphaFoldDB" id="A0AAN0RGL3"/>
<reference evidence="1 2" key="1">
    <citation type="journal article" date="2014" name="ISME J.">
        <title>Adaptation of an abundant Roseobacter RCA organism to pelagic systems revealed by genomic and transcriptomic analyses.</title>
        <authorList>
            <person name="Voget S."/>
            <person name="Wemheuer B."/>
            <person name="Brinkhoff T."/>
            <person name="Vollmers J."/>
            <person name="Dietrich S."/>
            <person name="Giebel H.A."/>
            <person name="Beardsley C."/>
            <person name="Sardemann C."/>
            <person name="Bakenhus I."/>
            <person name="Billerbeck S."/>
            <person name="Daniel R."/>
            <person name="Simon M."/>
        </authorList>
    </citation>
    <scope>NUCLEOTIDE SEQUENCE [LARGE SCALE GENOMIC DNA]</scope>
    <source>
        <strain evidence="1 2">RCA23</strain>
    </source>
</reference>
<protein>
    <submittedName>
        <fullName evidence="1">Uncharacterized protein</fullName>
    </submittedName>
</protein>
<evidence type="ECO:0000313" key="2">
    <source>
        <dbReference type="Proteomes" id="UP000028680"/>
    </source>
</evidence>